<name>A0A0S7WP05_UNCT6</name>
<comment type="caution">
    <text evidence="1">The sequence shown here is derived from an EMBL/GenBank/DDBJ whole genome shotgun (WGS) entry which is preliminary data.</text>
</comment>
<proteinExistence type="predicted"/>
<evidence type="ECO:0000313" key="1">
    <source>
        <dbReference type="EMBL" id="KPJ51743.1"/>
    </source>
</evidence>
<sequence length="63" mass="7482">MRQLNVERGAFLTEVKMQLPEDPRSATSSVRRYCRRFVSFDPMRDISYAEIMLKVAPLSRRFQ</sequence>
<protein>
    <submittedName>
        <fullName evidence="1">Uncharacterized protein</fullName>
    </submittedName>
</protein>
<gene>
    <name evidence="1" type="ORF">AMJ39_09380</name>
</gene>
<dbReference type="EMBL" id="LIZS01000100">
    <property type="protein sequence ID" value="KPJ51743.1"/>
    <property type="molecule type" value="Genomic_DNA"/>
</dbReference>
<dbReference type="AlphaFoldDB" id="A0A0S7WP05"/>
<organism evidence="1 2">
    <name type="scientific">candidate division TA06 bacterium DG_24</name>
    <dbReference type="NCBI Taxonomy" id="1703770"/>
    <lineage>
        <taxon>Bacteria</taxon>
        <taxon>Bacteria division TA06</taxon>
    </lineage>
</organism>
<evidence type="ECO:0000313" key="2">
    <source>
        <dbReference type="Proteomes" id="UP000052008"/>
    </source>
</evidence>
<dbReference type="Proteomes" id="UP000052008">
    <property type="component" value="Unassembled WGS sequence"/>
</dbReference>
<accession>A0A0S7WP05</accession>
<reference evidence="1 2" key="1">
    <citation type="journal article" date="2015" name="Microbiome">
        <title>Genomic resolution of linkages in carbon, nitrogen, and sulfur cycling among widespread estuary sediment bacteria.</title>
        <authorList>
            <person name="Baker B.J."/>
            <person name="Lazar C.S."/>
            <person name="Teske A.P."/>
            <person name="Dick G.J."/>
        </authorList>
    </citation>
    <scope>NUCLEOTIDE SEQUENCE [LARGE SCALE GENOMIC DNA]</scope>
    <source>
        <strain evidence="1">DG_24</strain>
    </source>
</reference>